<accession>A0ACB9EFE6</accession>
<dbReference type="EMBL" id="CM042048">
    <property type="protein sequence ID" value="KAI3757385.1"/>
    <property type="molecule type" value="Genomic_DNA"/>
</dbReference>
<sequence>MSHGFEDMKCNPILVHFIDIHNMAQEIKLKVSIHCEKCKIEVMKTVAELSGVDEIYVDLEKEILVVVGDVDPVSVATRLRKKRRVAEILSVRKHRKKDKILINPRVYYNNFHENGYEQVFRYPPSHGGGDNCNIL</sequence>
<protein>
    <submittedName>
        <fullName evidence="1">Uncharacterized protein</fullName>
    </submittedName>
</protein>
<reference evidence="1 2" key="2">
    <citation type="journal article" date="2022" name="Mol. Ecol. Resour.">
        <title>The genomes of chicory, endive, great burdock and yacon provide insights into Asteraceae paleo-polyploidization history and plant inulin production.</title>
        <authorList>
            <person name="Fan W."/>
            <person name="Wang S."/>
            <person name="Wang H."/>
            <person name="Wang A."/>
            <person name="Jiang F."/>
            <person name="Liu H."/>
            <person name="Zhao H."/>
            <person name="Xu D."/>
            <person name="Zhang Y."/>
        </authorList>
    </citation>
    <scope>NUCLEOTIDE SEQUENCE [LARGE SCALE GENOMIC DNA]</scope>
    <source>
        <strain evidence="2">cv. Niubang</strain>
    </source>
</reference>
<proteinExistence type="predicted"/>
<name>A0ACB9EFE6_ARCLA</name>
<dbReference type="Proteomes" id="UP001055879">
    <property type="component" value="Linkage Group LG02"/>
</dbReference>
<evidence type="ECO:0000313" key="2">
    <source>
        <dbReference type="Proteomes" id="UP001055879"/>
    </source>
</evidence>
<organism evidence="1 2">
    <name type="scientific">Arctium lappa</name>
    <name type="common">Greater burdock</name>
    <name type="synonym">Lappa major</name>
    <dbReference type="NCBI Taxonomy" id="4217"/>
    <lineage>
        <taxon>Eukaryota</taxon>
        <taxon>Viridiplantae</taxon>
        <taxon>Streptophyta</taxon>
        <taxon>Embryophyta</taxon>
        <taxon>Tracheophyta</taxon>
        <taxon>Spermatophyta</taxon>
        <taxon>Magnoliopsida</taxon>
        <taxon>eudicotyledons</taxon>
        <taxon>Gunneridae</taxon>
        <taxon>Pentapetalae</taxon>
        <taxon>asterids</taxon>
        <taxon>campanulids</taxon>
        <taxon>Asterales</taxon>
        <taxon>Asteraceae</taxon>
        <taxon>Carduoideae</taxon>
        <taxon>Cardueae</taxon>
        <taxon>Arctiinae</taxon>
        <taxon>Arctium</taxon>
    </lineage>
</organism>
<gene>
    <name evidence="1" type="ORF">L6452_04922</name>
</gene>
<keyword evidence="2" id="KW-1185">Reference proteome</keyword>
<comment type="caution">
    <text evidence="1">The sequence shown here is derived from an EMBL/GenBank/DDBJ whole genome shotgun (WGS) entry which is preliminary data.</text>
</comment>
<evidence type="ECO:0000313" key="1">
    <source>
        <dbReference type="EMBL" id="KAI3757385.1"/>
    </source>
</evidence>
<reference evidence="2" key="1">
    <citation type="journal article" date="2022" name="Mol. Ecol. Resour.">
        <title>The genomes of chicory, endive, great burdock and yacon provide insights into Asteraceae palaeo-polyploidization history and plant inulin production.</title>
        <authorList>
            <person name="Fan W."/>
            <person name="Wang S."/>
            <person name="Wang H."/>
            <person name="Wang A."/>
            <person name="Jiang F."/>
            <person name="Liu H."/>
            <person name="Zhao H."/>
            <person name="Xu D."/>
            <person name="Zhang Y."/>
        </authorList>
    </citation>
    <scope>NUCLEOTIDE SEQUENCE [LARGE SCALE GENOMIC DNA]</scope>
    <source>
        <strain evidence="2">cv. Niubang</strain>
    </source>
</reference>